<sequence>TLRLYSTTDSKITSLKEVPYDSSLNKTEESNSKHSNGSPSEADVVVIGGGSVGCSTAYHLAKMGVKNVVLLEQHKLTAGTTWHTAGLLWHLTSHDLEMELIKHTRELMTDVLPKETGLETGWIDTGGLFTAYRKERLDAYKEMATLAKVYGMDAQMLSPYEINDIHPLVDVSNLIGAVYSPMDGTMDPAGTCLTYTRAAAKYGAKILENCDVTGIETKVDDYGIKRIVSVSTNHGVIKTRNIVNCTGVWAPYIGKMVGVPVPQLTYKHAYVVTEPIPGVSKVPNCRDHDSSIYLKRQGDTLQIGGYESNPIHCEHVDKDFAFGLYDLDWDVFSRHIEHACMSVPQVEQTGIRSTVCGPESFTSDQKPLVGESPDVRGFFYGSGFNSAGMMYGGGAGREIANWIIHGRPSIDMFSWDISYNNEKHEDYTYNELLQQDYTFDFPGSVHQQIAKESLTCRTSGAMFNTSYMGKLFLTGEDAGVAARYLFTRDVSAPGKPRPCTYTLMLNDKGGIESDLVVAKVPGATGATEYYMTVGGATTEYCKGHLSDKLNGLGLKCSVDDRTNDMGILSLQGPRSREILEEVVQGGNIRKLKFSRWTSAKVAGCGGSAADDRVLSGKYEIERMETRYPAQAFATSPFLPTFSRMMGEVLRPRSTTAV</sequence>
<dbReference type="GO" id="GO:1901053">
    <property type="term" value="P:sarcosine catabolic process"/>
    <property type="evidence" value="ECO:0007669"/>
    <property type="project" value="TreeGrafter"/>
</dbReference>
<keyword evidence="5" id="KW-1185">Reference proteome</keyword>
<evidence type="ECO:0008006" key="6">
    <source>
        <dbReference type="Google" id="ProtNLM"/>
    </source>
</evidence>
<dbReference type="InterPro" id="IPR027266">
    <property type="entry name" value="TrmE/GcvT-like"/>
</dbReference>
<dbReference type="SUPFAM" id="SSF103025">
    <property type="entry name" value="Folate-binding domain"/>
    <property type="match status" value="1"/>
</dbReference>
<name>H2YWY5_CIOSA</name>
<dbReference type="Proteomes" id="UP000007875">
    <property type="component" value="Unassembled WGS sequence"/>
</dbReference>
<reference evidence="5" key="1">
    <citation type="submission" date="2003-08" db="EMBL/GenBank/DDBJ databases">
        <authorList>
            <person name="Birren B."/>
            <person name="Nusbaum C."/>
            <person name="Abebe A."/>
            <person name="Abouelleil A."/>
            <person name="Adekoya E."/>
            <person name="Ait-zahra M."/>
            <person name="Allen N."/>
            <person name="Allen T."/>
            <person name="An P."/>
            <person name="Anderson M."/>
            <person name="Anderson S."/>
            <person name="Arachchi H."/>
            <person name="Armbruster J."/>
            <person name="Bachantsang P."/>
            <person name="Baldwin J."/>
            <person name="Barry A."/>
            <person name="Bayul T."/>
            <person name="Blitshsteyn B."/>
            <person name="Bloom T."/>
            <person name="Blye J."/>
            <person name="Boguslavskiy L."/>
            <person name="Borowsky M."/>
            <person name="Boukhgalter B."/>
            <person name="Brunache A."/>
            <person name="Butler J."/>
            <person name="Calixte N."/>
            <person name="Calvo S."/>
            <person name="Camarata J."/>
            <person name="Campo K."/>
            <person name="Chang J."/>
            <person name="Cheshatsang Y."/>
            <person name="Citroen M."/>
            <person name="Collymore A."/>
            <person name="Considine T."/>
            <person name="Cook A."/>
            <person name="Cooke P."/>
            <person name="Corum B."/>
            <person name="Cuomo C."/>
            <person name="David R."/>
            <person name="Dawoe T."/>
            <person name="Degray S."/>
            <person name="Dodge S."/>
            <person name="Dooley K."/>
            <person name="Dorje P."/>
            <person name="Dorjee K."/>
            <person name="Dorris L."/>
            <person name="Duffey N."/>
            <person name="Dupes A."/>
            <person name="Elkins T."/>
            <person name="Engels R."/>
            <person name="Erickson J."/>
            <person name="Farina A."/>
            <person name="Faro S."/>
            <person name="Ferreira P."/>
            <person name="Fischer H."/>
            <person name="Fitzgerald M."/>
            <person name="Foley K."/>
            <person name="Gage D."/>
            <person name="Galagan J."/>
            <person name="Gearin G."/>
            <person name="Gnerre S."/>
            <person name="Gnirke A."/>
            <person name="Goyette A."/>
            <person name="Graham J."/>
            <person name="Grandbois E."/>
            <person name="Gyaltsen K."/>
            <person name="Hafez N."/>
            <person name="Hagopian D."/>
            <person name="Hagos B."/>
            <person name="Hall J."/>
            <person name="Hatcher B."/>
            <person name="Heller A."/>
            <person name="Higgins H."/>
            <person name="Honan T."/>
            <person name="Horn A."/>
            <person name="Houde N."/>
            <person name="Hughes L."/>
            <person name="Hulme W."/>
            <person name="Husby E."/>
            <person name="Iliev I."/>
            <person name="Jaffe D."/>
            <person name="Jones C."/>
            <person name="Kamal M."/>
            <person name="Kamat A."/>
            <person name="Kamvysselis M."/>
            <person name="Karlsson E."/>
            <person name="Kells C."/>
            <person name="Kieu A."/>
            <person name="Kisner P."/>
            <person name="Kodira C."/>
            <person name="Kulbokas E."/>
            <person name="Labutti K."/>
            <person name="Lama D."/>
            <person name="Landers T."/>
            <person name="Leger J."/>
            <person name="Levine S."/>
            <person name="Lewis D."/>
            <person name="Lewis T."/>
            <person name="Lindblad-toh K."/>
            <person name="Liu X."/>
            <person name="Lokyitsang T."/>
            <person name="Lokyitsang Y."/>
            <person name="Lucien O."/>
            <person name="Lui A."/>
            <person name="Ma L.J."/>
            <person name="Mabbitt R."/>
            <person name="Macdonald J."/>
            <person name="Maclean C."/>
            <person name="Major J."/>
            <person name="Manning J."/>
            <person name="Marabella R."/>
            <person name="Maru K."/>
            <person name="Matthews C."/>
            <person name="Mauceli E."/>
            <person name="Mccarthy M."/>
            <person name="Mcdonough S."/>
            <person name="Mcghee T."/>
            <person name="Meldrim J."/>
            <person name="Meneus L."/>
            <person name="Mesirov J."/>
            <person name="Mihalev A."/>
            <person name="Mihova T."/>
            <person name="Mikkelsen T."/>
            <person name="Mlenga V."/>
            <person name="Moru K."/>
            <person name="Mozes J."/>
            <person name="Mulrain L."/>
            <person name="Munson G."/>
            <person name="Naylor J."/>
            <person name="Newes C."/>
            <person name="Nguyen C."/>
            <person name="Nguyen N."/>
            <person name="Nguyen T."/>
            <person name="Nicol R."/>
            <person name="Nielsen C."/>
            <person name="Nizzari M."/>
            <person name="Norbu C."/>
            <person name="Norbu N."/>
            <person name="O'donnell P."/>
            <person name="Okoawo O."/>
            <person name="O'leary S."/>
            <person name="Omotosho B."/>
            <person name="O'neill K."/>
            <person name="Osman S."/>
            <person name="Parker S."/>
            <person name="Perrin D."/>
            <person name="Phunkhang P."/>
            <person name="Piqani B."/>
            <person name="Purcell S."/>
            <person name="Rachupka T."/>
            <person name="Ramasamy U."/>
            <person name="Rameau R."/>
            <person name="Ray V."/>
            <person name="Raymond C."/>
            <person name="Retta R."/>
            <person name="Richardson S."/>
            <person name="Rise C."/>
            <person name="Rodriguez J."/>
            <person name="Rogers J."/>
            <person name="Rogov P."/>
            <person name="Rutman M."/>
            <person name="Schupbach R."/>
            <person name="Seaman C."/>
            <person name="Settipalli S."/>
            <person name="Sharpe T."/>
            <person name="Sheridan J."/>
            <person name="Sherpa N."/>
            <person name="Shi J."/>
            <person name="Smirnov S."/>
            <person name="Smith C."/>
            <person name="Sougnez C."/>
            <person name="Spencer B."/>
            <person name="Stalker J."/>
            <person name="Stange-thomann N."/>
            <person name="Stavropoulos S."/>
            <person name="Stetson K."/>
            <person name="Stone C."/>
            <person name="Stone S."/>
            <person name="Stubbs M."/>
            <person name="Talamas J."/>
            <person name="Tchuinga P."/>
            <person name="Tenzing P."/>
            <person name="Tesfaye S."/>
            <person name="Theodore J."/>
            <person name="Thoulutsang Y."/>
            <person name="Topham K."/>
            <person name="Towey S."/>
            <person name="Tsamla T."/>
            <person name="Tsomo N."/>
            <person name="Vallee D."/>
            <person name="Vassiliev H."/>
            <person name="Venkataraman V."/>
            <person name="Vinson J."/>
            <person name="Vo A."/>
            <person name="Wade C."/>
            <person name="Wang S."/>
            <person name="Wangchuk T."/>
            <person name="Wangdi T."/>
            <person name="Whittaker C."/>
            <person name="Wilkinson J."/>
            <person name="Wu Y."/>
            <person name="Wyman D."/>
            <person name="Yadav S."/>
            <person name="Yang S."/>
            <person name="Yang X."/>
            <person name="Yeager S."/>
            <person name="Yee E."/>
            <person name="Young G."/>
            <person name="Zainoun J."/>
            <person name="Zembeck L."/>
            <person name="Zimmer A."/>
            <person name="Zody M."/>
            <person name="Lander E."/>
        </authorList>
    </citation>
    <scope>NUCLEOTIDE SEQUENCE [LARGE SCALE GENOMIC DNA]</scope>
</reference>
<dbReference type="Gene3D" id="3.30.9.10">
    <property type="entry name" value="D-Amino Acid Oxidase, subunit A, domain 2"/>
    <property type="match status" value="1"/>
</dbReference>
<dbReference type="InterPro" id="IPR036188">
    <property type="entry name" value="FAD/NAD-bd_sf"/>
</dbReference>
<reference evidence="4" key="3">
    <citation type="submission" date="2025-09" db="UniProtKB">
        <authorList>
            <consortium name="Ensembl"/>
        </authorList>
    </citation>
    <scope>IDENTIFICATION</scope>
</reference>
<dbReference type="SUPFAM" id="SSF51905">
    <property type="entry name" value="FAD/NAD(P)-binding domain"/>
    <property type="match status" value="1"/>
</dbReference>
<accession>H2YWY5</accession>
<dbReference type="AlphaFoldDB" id="H2YWY5"/>
<dbReference type="GO" id="GO:0008480">
    <property type="term" value="F:sarcosine dehydrogenase activity"/>
    <property type="evidence" value="ECO:0007669"/>
    <property type="project" value="TreeGrafter"/>
</dbReference>
<dbReference type="SUPFAM" id="SSF54373">
    <property type="entry name" value="FAD-linked reductases, C-terminal domain"/>
    <property type="match status" value="1"/>
</dbReference>
<feature type="domain" description="GCVT N-terminal" evidence="3">
    <location>
        <begin position="441"/>
        <end position="604"/>
    </location>
</feature>
<evidence type="ECO:0000313" key="5">
    <source>
        <dbReference type="Proteomes" id="UP000007875"/>
    </source>
</evidence>
<dbReference type="InterPro" id="IPR006076">
    <property type="entry name" value="FAD-dep_OxRdtase"/>
</dbReference>
<reference evidence="4" key="2">
    <citation type="submission" date="2025-08" db="UniProtKB">
        <authorList>
            <consortium name="Ensembl"/>
        </authorList>
    </citation>
    <scope>IDENTIFICATION</scope>
</reference>
<dbReference type="PANTHER" id="PTHR13847">
    <property type="entry name" value="SARCOSINE DEHYDROGENASE-RELATED"/>
    <property type="match status" value="1"/>
</dbReference>
<dbReference type="PANTHER" id="PTHR13847:SF200">
    <property type="entry name" value="SARCOSINE DEHYDROGENASE, MITOCHONDRIAL"/>
    <property type="match status" value="1"/>
</dbReference>
<evidence type="ECO:0000259" key="2">
    <source>
        <dbReference type="Pfam" id="PF01266"/>
    </source>
</evidence>
<dbReference type="InterPro" id="IPR006222">
    <property type="entry name" value="GCVT_N"/>
</dbReference>
<feature type="domain" description="FAD dependent oxidoreductase" evidence="2">
    <location>
        <begin position="43"/>
        <end position="402"/>
    </location>
</feature>
<evidence type="ECO:0000313" key="4">
    <source>
        <dbReference type="Ensembl" id="ENSCSAVP00000009846.1"/>
    </source>
</evidence>
<dbReference type="Gene3D" id="3.50.50.60">
    <property type="entry name" value="FAD/NAD(P)-binding domain"/>
    <property type="match status" value="1"/>
</dbReference>
<dbReference type="GeneTree" id="ENSGT00940000157589"/>
<protein>
    <recommendedName>
        <fullName evidence="6">FAD dependent oxidoreductase domain-containing protein</fullName>
    </recommendedName>
</protein>
<dbReference type="Pfam" id="PF01571">
    <property type="entry name" value="GCV_T"/>
    <property type="match status" value="1"/>
</dbReference>
<dbReference type="GO" id="GO:0005759">
    <property type="term" value="C:mitochondrial matrix"/>
    <property type="evidence" value="ECO:0007669"/>
    <property type="project" value="TreeGrafter"/>
</dbReference>
<dbReference type="Gene3D" id="3.30.1360.120">
    <property type="entry name" value="Probable tRNA modification gtpase trme, domain 1"/>
    <property type="match status" value="1"/>
</dbReference>
<organism evidence="4 5">
    <name type="scientific">Ciona savignyi</name>
    <name type="common">Pacific transparent sea squirt</name>
    <dbReference type="NCBI Taxonomy" id="51511"/>
    <lineage>
        <taxon>Eukaryota</taxon>
        <taxon>Metazoa</taxon>
        <taxon>Chordata</taxon>
        <taxon>Tunicata</taxon>
        <taxon>Ascidiacea</taxon>
        <taxon>Phlebobranchia</taxon>
        <taxon>Cionidae</taxon>
        <taxon>Ciona</taxon>
    </lineage>
</organism>
<evidence type="ECO:0000256" key="1">
    <source>
        <dbReference type="SAM" id="MobiDB-lite"/>
    </source>
</evidence>
<proteinExistence type="predicted"/>
<dbReference type="Pfam" id="PF01266">
    <property type="entry name" value="DAO"/>
    <property type="match status" value="1"/>
</dbReference>
<dbReference type="Ensembl" id="ENSCSAVT00000009964.1">
    <property type="protein sequence ID" value="ENSCSAVP00000009846.1"/>
    <property type="gene ID" value="ENSCSAVG00000005786.1"/>
</dbReference>
<feature type="region of interest" description="Disordered" evidence="1">
    <location>
        <begin position="22"/>
        <end position="42"/>
    </location>
</feature>
<evidence type="ECO:0000259" key="3">
    <source>
        <dbReference type="Pfam" id="PF01571"/>
    </source>
</evidence>